<feature type="domain" description="HTH cro/C1-type" evidence="2">
    <location>
        <begin position="25"/>
        <end position="78"/>
    </location>
</feature>
<dbReference type="InterPro" id="IPR001387">
    <property type="entry name" value="Cro/C1-type_HTH"/>
</dbReference>
<dbReference type="SUPFAM" id="SSF47413">
    <property type="entry name" value="lambda repressor-like DNA-binding domains"/>
    <property type="match status" value="1"/>
</dbReference>
<evidence type="ECO:0000313" key="3">
    <source>
        <dbReference type="EMBL" id="GCE75422.1"/>
    </source>
</evidence>
<proteinExistence type="predicted"/>
<accession>A0A402DMR3</accession>
<evidence type="ECO:0000256" key="1">
    <source>
        <dbReference type="SAM" id="MobiDB-lite"/>
    </source>
</evidence>
<evidence type="ECO:0000259" key="2">
    <source>
        <dbReference type="PROSITE" id="PS50943"/>
    </source>
</evidence>
<dbReference type="PROSITE" id="PS50943">
    <property type="entry name" value="HTH_CROC1"/>
    <property type="match status" value="1"/>
</dbReference>
<dbReference type="Pfam" id="PF13560">
    <property type="entry name" value="HTH_31"/>
    <property type="match status" value="1"/>
</dbReference>
<evidence type="ECO:0000313" key="4">
    <source>
        <dbReference type="Proteomes" id="UP000289954"/>
    </source>
</evidence>
<reference evidence="3 4" key="1">
    <citation type="submission" date="2019-01" db="EMBL/GenBank/DDBJ databases">
        <title>Draft genome sequence of Cellulomonas takizawaensis strain TKZ-21.</title>
        <authorList>
            <person name="Yamamura H."/>
            <person name="Hayashi T."/>
            <person name="Hamada M."/>
            <person name="Serisawa Y."/>
            <person name="Matsuyama K."/>
            <person name="Nakagawa Y."/>
            <person name="Otoguro M."/>
            <person name="Yanagida F."/>
            <person name="Hayakawa M."/>
        </authorList>
    </citation>
    <scope>NUCLEOTIDE SEQUENCE [LARGE SCALE GENOMIC DNA]</scope>
    <source>
        <strain evidence="3 4">NBRC12680</strain>
    </source>
</reference>
<feature type="region of interest" description="Disordered" evidence="1">
    <location>
        <begin position="33"/>
        <end position="55"/>
    </location>
</feature>
<dbReference type="SMART" id="SM00530">
    <property type="entry name" value="HTH_XRE"/>
    <property type="match status" value="1"/>
</dbReference>
<dbReference type="EMBL" id="BIMR01000023">
    <property type="protein sequence ID" value="GCE75422.1"/>
    <property type="molecule type" value="Genomic_DNA"/>
</dbReference>
<dbReference type="AlphaFoldDB" id="A0A402DMR3"/>
<comment type="caution">
    <text evidence="3">The sequence shown here is derived from an EMBL/GenBank/DDBJ whole genome shotgun (WGS) entry which is preliminary data.</text>
</comment>
<dbReference type="InterPro" id="IPR010982">
    <property type="entry name" value="Lambda_DNA-bd_dom_sf"/>
</dbReference>
<dbReference type="CDD" id="cd00093">
    <property type="entry name" value="HTH_XRE"/>
    <property type="match status" value="1"/>
</dbReference>
<dbReference type="Proteomes" id="UP000289954">
    <property type="component" value="Unassembled WGS sequence"/>
</dbReference>
<dbReference type="Gene3D" id="1.10.260.40">
    <property type="entry name" value="lambda repressor-like DNA-binding domains"/>
    <property type="match status" value="1"/>
</dbReference>
<keyword evidence="4" id="KW-1185">Reference proteome</keyword>
<sequence length="90" mass="9973">MAERDESPQIRWYRARTKLALGQALQALRQGVGATQDDLASRAGTSRPHLSRVERGTSPQLDTLMAYVDVSGYELLLVPRGSVVRVEPPR</sequence>
<organism evidence="3 4">
    <name type="scientific">Cellulomonas biazotea</name>
    <dbReference type="NCBI Taxonomy" id="1709"/>
    <lineage>
        <taxon>Bacteria</taxon>
        <taxon>Bacillati</taxon>
        <taxon>Actinomycetota</taxon>
        <taxon>Actinomycetes</taxon>
        <taxon>Micrococcales</taxon>
        <taxon>Cellulomonadaceae</taxon>
        <taxon>Cellulomonas</taxon>
    </lineage>
</organism>
<gene>
    <name evidence="3" type="ORF">CBZ_04780</name>
</gene>
<name>A0A402DMR3_9CELL</name>
<dbReference type="GO" id="GO:0003677">
    <property type="term" value="F:DNA binding"/>
    <property type="evidence" value="ECO:0007669"/>
    <property type="project" value="InterPro"/>
</dbReference>
<protein>
    <recommendedName>
        <fullName evidence="2">HTH cro/C1-type domain-containing protein</fullName>
    </recommendedName>
</protein>